<evidence type="ECO:0000313" key="1">
    <source>
        <dbReference type="EMBL" id="EFG74364.1"/>
    </source>
</evidence>
<accession>D5PHL3</accession>
<protein>
    <submittedName>
        <fullName evidence="1">Uncharacterized protein</fullName>
    </submittedName>
</protein>
<dbReference type="Proteomes" id="UP000003653">
    <property type="component" value="Unassembled WGS sequence"/>
</dbReference>
<evidence type="ECO:0000313" key="2">
    <source>
        <dbReference type="Proteomes" id="UP000003653"/>
    </source>
</evidence>
<dbReference type="EMBL" id="ADNV01000366">
    <property type="protein sequence ID" value="EFG74364.1"/>
    <property type="molecule type" value="Genomic_DNA"/>
</dbReference>
<gene>
    <name evidence="1" type="ORF">HMPREF0591_5657</name>
</gene>
<proteinExistence type="predicted"/>
<dbReference type="AlphaFoldDB" id="D5PHL3"/>
<dbReference type="eggNOG" id="ENOG5032QPN">
    <property type="taxonomic scope" value="Bacteria"/>
</dbReference>
<sequence length="96" mass="9757">MEQLRVAVPAVQLMSVRWRAQVDELVAAVPPALGLACQPSSGAVRAGHAAVGLAATSLMGRMRDSAAKVAAANSGYAANETNSAAEFVAIIHRSGS</sequence>
<dbReference type="RefSeq" id="WP_007171825.1">
    <property type="nucleotide sequence ID" value="NZ_GG770560.1"/>
</dbReference>
<comment type="caution">
    <text evidence="1">The sequence shown here is derived from an EMBL/GenBank/DDBJ whole genome shotgun (WGS) entry which is preliminary data.</text>
</comment>
<organism evidence="1 2">
    <name type="scientific">Mycobacterium parascrofulaceum ATCC BAA-614</name>
    <dbReference type="NCBI Taxonomy" id="525368"/>
    <lineage>
        <taxon>Bacteria</taxon>
        <taxon>Bacillati</taxon>
        <taxon>Actinomycetota</taxon>
        <taxon>Actinomycetes</taxon>
        <taxon>Mycobacteriales</taxon>
        <taxon>Mycobacteriaceae</taxon>
        <taxon>Mycobacterium</taxon>
        <taxon>Mycobacterium simiae complex</taxon>
    </lineage>
</organism>
<reference evidence="1 2" key="1">
    <citation type="submission" date="2010-04" db="EMBL/GenBank/DDBJ databases">
        <authorList>
            <person name="Muzny D."/>
            <person name="Qin X."/>
            <person name="Deng J."/>
            <person name="Jiang H."/>
            <person name="Liu Y."/>
            <person name="Qu J."/>
            <person name="Song X.-Z."/>
            <person name="Zhang L."/>
            <person name="Thornton R."/>
            <person name="Coyle M."/>
            <person name="Francisco L."/>
            <person name="Jackson L."/>
            <person name="Javaid M."/>
            <person name="Korchina V."/>
            <person name="Kovar C."/>
            <person name="Mata R."/>
            <person name="Mathew T."/>
            <person name="Ngo R."/>
            <person name="Nguyen L."/>
            <person name="Nguyen N."/>
            <person name="Okwuonu G."/>
            <person name="Ongeri F."/>
            <person name="Pham C."/>
            <person name="Simmons D."/>
            <person name="Wilczek-Boney K."/>
            <person name="Hale W."/>
            <person name="Jakkamsetti A."/>
            <person name="Pham P."/>
            <person name="Ruth R."/>
            <person name="San Lucas F."/>
            <person name="Warren J."/>
            <person name="Zhang J."/>
            <person name="Zhao Z."/>
            <person name="Zhou C."/>
            <person name="Zhu D."/>
            <person name="Lee S."/>
            <person name="Bess C."/>
            <person name="Blankenburg K."/>
            <person name="Forbes L."/>
            <person name="Fu Q."/>
            <person name="Gubbala S."/>
            <person name="Hirani K."/>
            <person name="Jayaseelan J.C."/>
            <person name="Lara F."/>
            <person name="Munidasa M."/>
            <person name="Palculict T."/>
            <person name="Patil S."/>
            <person name="Pu L.-L."/>
            <person name="Saada N."/>
            <person name="Tang L."/>
            <person name="Weissenberger G."/>
            <person name="Zhu Y."/>
            <person name="Hemphill L."/>
            <person name="Shang Y."/>
            <person name="Youmans B."/>
            <person name="Ayvaz T."/>
            <person name="Ross M."/>
            <person name="Santibanez J."/>
            <person name="Aqrawi P."/>
            <person name="Gross S."/>
            <person name="Joshi V."/>
            <person name="Fowler G."/>
            <person name="Nazareth L."/>
            <person name="Reid J."/>
            <person name="Worley K."/>
            <person name="Petrosino J."/>
            <person name="Highlander S."/>
            <person name="Gibbs R."/>
        </authorList>
    </citation>
    <scope>NUCLEOTIDE SEQUENCE [LARGE SCALE GENOMIC DNA]</scope>
    <source>
        <strain evidence="1 2">ATCC BAA-614</strain>
    </source>
</reference>
<dbReference type="HOGENOM" id="CLU_147965_1_0_11"/>
<keyword evidence="2" id="KW-1185">Reference proteome</keyword>
<name>D5PHL3_9MYCO</name>